<accession>A0A1F6A911</accession>
<evidence type="ECO:0000313" key="2">
    <source>
        <dbReference type="Proteomes" id="UP000177092"/>
    </source>
</evidence>
<protein>
    <recommendedName>
        <fullName evidence="3">Nucleotidyl transferase AbiEii/AbiGii toxin family protein</fullName>
    </recommendedName>
</protein>
<proteinExistence type="predicted"/>
<organism evidence="1 2">
    <name type="scientific">Candidatus Gottesmanbacteria bacterium RIFCSPHIGHO2_02_FULL_40_13</name>
    <dbReference type="NCBI Taxonomy" id="1798384"/>
    <lineage>
        <taxon>Bacteria</taxon>
        <taxon>Candidatus Gottesmaniibacteriota</taxon>
    </lineage>
</organism>
<gene>
    <name evidence="1" type="ORF">A3D03_06620</name>
</gene>
<dbReference type="EMBL" id="MFJN01000027">
    <property type="protein sequence ID" value="OGG21185.1"/>
    <property type="molecule type" value="Genomic_DNA"/>
</dbReference>
<reference evidence="1 2" key="1">
    <citation type="journal article" date="2016" name="Nat. Commun.">
        <title>Thousands of microbial genomes shed light on interconnected biogeochemical processes in an aquifer system.</title>
        <authorList>
            <person name="Anantharaman K."/>
            <person name="Brown C.T."/>
            <person name="Hug L.A."/>
            <person name="Sharon I."/>
            <person name="Castelle C.J."/>
            <person name="Probst A.J."/>
            <person name="Thomas B.C."/>
            <person name="Singh A."/>
            <person name="Wilkins M.J."/>
            <person name="Karaoz U."/>
            <person name="Brodie E.L."/>
            <person name="Williams K.H."/>
            <person name="Hubbard S.S."/>
            <person name="Banfield J.F."/>
        </authorList>
    </citation>
    <scope>NUCLEOTIDE SEQUENCE [LARGE SCALE GENOMIC DNA]</scope>
</reference>
<comment type="caution">
    <text evidence="1">The sequence shown here is derived from an EMBL/GenBank/DDBJ whole genome shotgun (WGS) entry which is preliminary data.</text>
</comment>
<name>A0A1F6A911_9BACT</name>
<evidence type="ECO:0000313" key="1">
    <source>
        <dbReference type="EMBL" id="OGG21185.1"/>
    </source>
</evidence>
<dbReference type="STRING" id="1798384.A3D03_06620"/>
<dbReference type="Proteomes" id="UP000177092">
    <property type="component" value="Unassembled WGS sequence"/>
</dbReference>
<sequence length="204" mass="24309">MKNQYYQDIFTEQSWQILIQLKQKTEFTLIGGWAVYLYSKALKSKDIDLIADYLQLDFLKKEYEVQKNDRLKKYEVKMSGIDIDVYLPFYSNLGIPVEELIKYTAKIDTFTVLRKEMLLLTKLYAYNSRRTTVKGQKDAVDIFALLFLTDFDIGFYKEIVKEFKLNELNKHLKTLFAVTRQVPELDLNPHFFKKKRDRVLEKLS</sequence>
<evidence type="ECO:0008006" key="3">
    <source>
        <dbReference type="Google" id="ProtNLM"/>
    </source>
</evidence>
<dbReference type="AlphaFoldDB" id="A0A1F6A911"/>